<dbReference type="STRING" id="156978.CIMIT_11680"/>
<reference evidence="4 6" key="1">
    <citation type="submission" date="2014-08" db="EMBL/GenBank/DDBJ databases">
        <title>Complete genome sequence of Corynebacterium imitans DSM 44264, isolated from a five-month-old boy with suspected pharyngeal diphtheria.</title>
        <authorList>
            <person name="Mollmann S."/>
            <person name="Albersmeier A."/>
            <person name="Ruckert C."/>
            <person name="Tauch A."/>
        </authorList>
    </citation>
    <scope>NUCLEOTIDE SEQUENCE [LARGE SCALE GENOMIC DNA]</scope>
    <source>
        <strain evidence="4 6">DSM 44264</strain>
    </source>
</reference>
<dbReference type="SUPFAM" id="SSF140931">
    <property type="entry name" value="Fic-like"/>
    <property type="match status" value="1"/>
</dbReference>
<evidence type="ECO:0000313" key="4">
    <source>
        <dbReference type="EMBL" id="AIJ34449.1"/>
    </source>
</evidence>
<dbReference type="InterPro" id="IPR036597">
    <property type="entry name" value="Fido-like_dom_sf"/>
</dbReference>
<feature type="domain" description="Fido" evidence="3">
    <location>
        <begin position="133"/>
        <end position="281"/>
    </location>
</feature>
<dbReference type="InterPro" id="IPR003812">
    <property type="entry name" value="Fido"/>
</dbReference>
<dbReference type="RefSeq" id="WP_038593204.1">
    <property type="nucleotide sequence ID" value="NZ_CP009211.1"/>
</dbReference>
<evidence type="ECO:0000259" key="3">
    <source>
        <dbReference type="PROSITE" id="PS51459"/>
    </source>
</evidence>
<dbReference type="KEGG" id="cii:CIMIT_11680"/>
<keyword evidence="6" id="KW-1185">Reference proteome</keyword>
<organism evidence="4 6">
    <name type="scientific">Corynebacterium imitans</name>
    <dbReference type="NCBI Taxonomy" id="156978"/>
    <lineage>
        <taxon>Bacteria</taxon>
        <taxon>Bacillati</taxon>
        <taxon>Actinomycetota</taxon>
        <taxon>Actinomycetes</taxon>
        <taxon>Mycobacteriales</taxon>
        <taxon>Corynebacteriaceae</taxon>
        <taxon>Corynebacterium</taxon>
    </lineage>
</organism>
<evidence type="ECO:0000313" key="5">
    <source>
        <dbReference type="EMBL" id="SNV87341.1"/>
    </source>
</evidence>
<evidence type="ECO:0000313" key="6">
    <source>
        <dbReference type="Proteomes" id="UP000028780"/>
    </source>
</evidence>
<sequence length="389" mass="42306">MVWPRVSFETLPWRAAVENLSRRAQLRTPSHYESAVVPRIAGEEVQLRAATLAAVDRATIAVTRFDATHATDLFPFIPLLLRGESVASSRIEQLTSSSRKIFEAELSGTGSANAKLIVANVRQMQRAIEVDTATTQTLLAMHSVLLQDSAPEIAGQLREQAVWIGGPDDHHPGGALFVPPHHEHVPALLADLEAFMTRRDVPALVQAAIAHAQLETIHPFADGNGRTGRALVHVLLKLRGLSVNGPVPISAGLLSRVDDYFAALDAYRQGDIDQIVALFAASALEAVDHGAWIADELDSVLGEWQQQLTARSDALAWKVLPLLLQRPVVTTRVVVDELGTSLVSAGNALDTLERAGIVVGAQLDKRTRSWRAPDVLEVLDVFAERRRRA</sequence>
<protein>
    <submittedName>
        <fullName evidence="4">Filamentation induced by cAMP protein fic</fullName>
    </submittedName>
</protein>
<evidence type="ECO:0000313" key="7">
    <source>
        <dbReference type="Proteomes" id="UP000215374"/>
    </source>
</evidence>
<keyword evidence="2" id="KW-0547">Nucleotide-binding</keyword>
<dbReference type="AlphaFoldDB" id="A0A076NJ03"/>
<dbReference type="PANTHER" id="PTHR13504:SF38">
    <property type="entry name" value="FIDO DOMAIN-CONTAINING PROTEIN"/>
    <property type="match status" value="1"/>
</dbReference>
<reference evidence="5 7" key="2">
    <citation type="submission" date="2017-06" db="EMBL/GenBank/DDBJ databases">
        <authorList>
            <consortium name="Pathogen Informatics"/>
        </authorList>
    </citation>
    <scope>NUCLEOTIDE SEQUENCE [LARGE SCALE GENOMIC DNA]</scope>
    <source>
        <strain evidence="5 7">NCTC13015</strain>
    </source>
</reference>
<keyword evidence="2" id="KW-0067">ATP-binding</keyword>
<dbReference type="EMBL" id="LT906467">
    <property type="protein sequence ID" value="SNV87341.1"/>
    <property type="molecule type" value="Genomic_DNA"/>
</dbReference>
<accession>A0A076NJ03</accession>
<dbReference type="InterPro" id="IPR040198">
    <property type="entry name" value="Fido_containing"/>
</dbReference>
<name>A0A076NJ03_9CORY</name>
<dbReference type="GO" id="GO:0005524">
    <property type="term" value="F:ATP binding"/>
    <property type="evidence" value="ECO:0007669"/>
    <property type="project" value="UniProtKB-KW"/>
</dbReference>
<dbReference type="HOGENOM" id="CLU_047250_1_0_11"/>
<dbReference type="Gene3D" id="1.10.3290.10">
    <property type="entry name" value="Fido-like domain"/>
    <property type="match status" value="1"/>
</dbReference>
<dbReference type="Proteomes" id="UP000215374">
    <property type="component" value="Chromosome 1"/>
</dbReference>
<dbReference type="OrthoDB" id="9813719at2"/>
<feature type="active site" evidence="1">
    <location>
        <position position="218"/>
    </location>
</feature>
<dbReference type="eggNOG" id="COG3177">
    <property type="taxonomic scope" value="Bacteria"/>
</dbReference>
<evidence type="ECO:0000256" key="2">
    <source>
        <dbReference type="PIRSR" id="PIRSR640198-2"/>
    </source>
</evidence>
<gene>
    <name evidence="4" type="ORF">CIMIT_11680</name>
    <name evidence="5" type="ORF">SAMEA4535761_02394</name>
</gene>
<feature type="binding site" evidence="2">
    <location>
        <begin position="222"/>
        <end position="229"/>
    </location>
    <ligand>
        <name>ATP</name>
        <dbReference type="ChEBI" id="CHEBI:30616"/>
    </ligand>
</feature>
<evidence type="ECO:0000256" key="1">
    <source>
        <dbReference type="PIRSR" id="PIRSR640198-1"/>
    </source>
</evidence>
<dbReference type="EMBL" id="CP009211">
    <property type="protein sequence ID" value="AIJ34449.1"/>
    <property type="molecule type" value="Genomic_DNA"/>
</dbReference>
<dbReference type="PANTHER" id="PTHR13504">
    <property type="entry name" value="FIDO DOMAIN-CONTAINING PROTEIN DDB_G0283145"/>
    <property type="match status" value="1"/>
</dbReference>
<proteinExistence type="predicted"/>
<dbReference type="Proteomes" id="UP000028780">
    <property type="component" value="Chromosome"/>
</dbReference>
<dbReference type="Pfam" id="PF02661">
    <property type="entry name" value="Fic"/>
    <property type="match status" value="1"/>
</dbReference>
<dbReference type="PROSITE" id="PS51459">
    <property type="entry name" value="FIDO"/>
    <property type="match status" value="1"/>
</dbReference>